<name>A0AA39GFE2_SARSR</name>
<dbReference type="Gene3D" id="1.25.10.10">
    <property type="entry name" value="Leucine-rich Repeat Variant"/>
    <property type="match status" value="2"/>
</dbReference>
<protein>
    <submittedName>
        <fullName evidence="4">Uncharacterized protein</fullName>
    </submittedName>
</protein>
<evidence type="ECO:0000313" key="4">
    <source>
        <dbReference type="EMBL" id="KAK0386335.1"/>
    </source>
</evidence>
<dbReference type="PIRSF" id="PIRSF005250">
    <property type="entry name" value="UCP005250"/>
    <property type="match status" value="1"/>
</dbReference>
<feature type="compositionally biased region" description="Basic and acidic residues" evidence="1">
    <location>
        <begin position="773"/>
        <end position="790"/>
    </location>
</feature>
<dbReference type="InterPro" id="IPR049362">
    <property type="entry name" value="TTI1_rpt"/>
</dbReference>
<evidence type="ECO:0000259" key="3">
    <source>
        <dbReference type="Pfam" id="PF24181"/>
    </source>
</evidence>
<feature type="region of interest" description="Disordered" evidence="1">
    <location>
        <begin position="453"/>
        <end position="478"/>
    </location>
</feature>
<sequence>MAGRLQQAPGGEGSTSSSAWFQQLRPLCVEISQLAIRHAESPDATRQLIQLTGQLYQTLEKAHKGNALTSKLAEYVFFPLSHIFRQLDVFPHLLVESCLRCLQVLVRHGWGSEMSGDLARQLLSLLVIVIDGKPGAAEKDDIPEETLLEGLRTMSAIFSTNGFRIGPSLTANDFLPTTGHAISVVLDSLESAPYAEVQLQAAEVVEKAFSIFGNQQSQQAYEAFLPGTVSALAKLLATPSKYKNSVLARAIGSLVVILTESLGDMRTEQVKWSLAGKRPDGVKLSDAEADYAKWVKASAAQIKIALATVMKLHKNESSQVRQALYQTCISLLDECHASLENCAAMLVETAIILSDQQPEAPNTLPSMMDLVLIHPELGEVLKSTVYSWMSSLARQMQANDDRVKQAAFINLTRGVEMLKQAHIESSTLEDALSSSIIDSMVVLLTQSRSPKTTQSGQVQLLTDGNNSSSTSASDNSPYRQALIAGDQSGKLRSSIIAYISAISTLPQRGRIVELLLQNLQGSPTEIEAASFWLSFEISKAAEAGTAEIDAMLNLNDDEEDGTMLGELYSYSVDTLSAHTDLDDGDWRLDFIAMEVVAHAAAKSGEQFRPELIDVLFPIATFLGSDNEQLRQQAIATLNGLAISCQYGSVAELLIANVDYVVNSVSLRLNSLDISPASIAVLTMMIRLSGPRLIPFLDDVVESIFAALENYHGYTSFVENLFSVLNEIVGSAVKADKALLTSSDQQPPVHRKVRAKSAGLQSVLDYLHKEERRLQDDEVEDVTGKRPDGPFKRFTQSEPEEEDPEATNPGQEVAKPANPPTYQLLLRIVSLTQHYLTSPTPKLRRSLLDVLSIAAPVLGADEDAFLPLVNTVWPVVFDRLYDSERYVSIEACRALSSLCAAAGDFLGSRFKTVWGEGMGAWCRRCKLEAMAQAKRGGRGPRTSGAAGIMLPYQSKATSSAVASQPGTRGSTIDGGLGQHASQAKIWEAVISLLVSMVTYVRIDDEMFDEILELLADEIETNEEAREALEVLNSDSVWLMRFEKGRIEVAEPPEGQDLGFTDVRRFLPTAVSMTD</sequence>
<dbReference type="Pfam" id="PF24173">
    <property type="entry name" value="TPR_TTI1_N"/>
    <property type="match status" value="1"/>
</dbReference>
<gene>
    <name evidence="4" type="ORF">NLU13_6172</name>
</gene>
<dbReference type="InterPro" id="IPR016441">
    <property type="entry name" value="Tti1"/>
</dbReference>
<evidence type="ECO:0000256" key="1">
    <source>
        <dbReference type="SAM" id="MobiDB-lite"/>
    </source>
</evidence>
<evidence type="ECO:0000259" key="2">
    <source>
        <dbReference type="Pfam" id="PF24173"/>
    </source>
</evidence>
<dbReference type="InterPro" id="IPR011989">
    <property type="entry name" value="ARM-like"/>
</dbReference>
<dbReference type="Pfam" id="PF21547">
    <property type="entry name" value="TTI1"/>
    <property type="match status" value="1"/>
</dbReference>
<feature type="region of interest" description="Disordered" evidence="1">
    <location>
        <begin position="773"/>
        <end position="816"/>
    </location>
</feature>
<evidence type="ECO:0000313" key="5">
    <source>
        <dbReference type="Proteomes" id="UP001175261"/>
    </source>
</evidence>
<feature type="domain" description="TTI1 N-terminal TPR" evidence="2">
    <location>
        <begin position="21"/>
        <end position="356"/>
    </location>
</feature>
<dbReference type="EMBL" id="JAPDFR010000005">
    <property type="protein sequence ID" value="KAK0386335.1"/>
    <property type="molecule type" value="Genomic_DNA"/>
</dbReference>
<dbReference type="Pfam" id="PF24181">
    <property type="entry name" value="TPR_TTI1_C"/>
    <property type="match status" value="1"/>
</dbReference>
<dbReference type="InterPro" id="IPR057567">
    <property type="entry name" value="TPR_TTI1_C"/>
</dbReference>
<dbReference type="SUPFAM" id="SSF48371">
    <property type="entry name" value="ARM repeat"/>
    <property type="match status" value="1"/>
</dbReference>
<dbReference type="InterPro" id="IPR016024">
    <property type="entry name" value="ARM-type_fold"/>
</dbReference>
<dbReference type="PANTHER" id="PTHR18460">
    <property type="entry name" value="TEL2 INTERACTING PROTEIN 1 TTI1 FAMILY MEMBER"/>
    <property type="match status" value="1"/>
</dbReference>
<keyword evidence="5" id="KW-1185">Reference proteome</keyword>
<accession>A0AA39GFE2</accession>
<dbReference type="AlphaFoldDB" id="A0AA39GFE2"/>
<feature type="compositionally biased region" description="Low complexity" evidence="1">
    <location>
        <begin position="465"/>
        <end position="476"/>
    </location>
</feature>
<dbReference type="InterPro" id="IPR057566">
    <property type="entry name" value="TPR_TTI1_N"/>
</dbReference>
<feature type="domain" description="TTI1 C-terminal TPR" evidence="3">
    <location>
        <begin position="723"/>
        <end position="910"/>
    </location>
</feature>
<organism evidence="4 5">
    <name type="scientific">Sarocladium strictum</name>
    <name type="common">Black bundle disease fungus</name>
    <name type="synonym">Acremonium strictum</name>
    <dbReference type="NCBI Taxonomy" id="5046"/>
    <lineage>
        <taxon>Eukaryota</taxon>
        <taxon>Fungi</taxon>
        <taxon>Dikarya</taxon>
        <taxon>Ascomycota</taxon>
        <taxon>Pezizomycotina</taxon>
        <taxon>Sordariomycetes</taxon>
        <taxon>Hypocreomycetidae</taxon>
        <taxon>Hypocreales</taxon>
        <taxon>Sarocladiaceae</taxon>
        <taxon>Sarocladium</taxon>
    </lineage>
</organism>
<dbReference type="InterPro" id="IPR052587">
    <property type="entry name" value="TELO2-interacting_protein_1"/>
</dbReference>
<feature type="compositionally biased region" description="Polar residues" evidence="1">
    <location>
        <begin position="453"/>
        <end position="464"/>
    </location>
</feature>
<proteinExistence type="predicted"/>
<dbReference type="GO" id="GO:0005737">
    <property type="term" value="C:cytoplasm"/>
    <property type="evidence" value="ECO:0007669"/>
    <property type="project" value="TreeGrafter"/>
</dbReference>
<dbReference type="Proteomes" id="UP001175261">
    <property type="component" value="Unassembled WGS sequence"/>
</dbReference>
<comment type="caution">
    <text evidence="4">The sequence shown here is derived from an EMBL/GenBank/DDBJ whole genome shotgun (WGS) entry which is preliminary data.</text>
</comment>
<reference evidence="4" key="1">
    <citation type="submission" date="2022-10" db="EMBL/GenBank/DDBJ databases">
        <title>Determination and structural analysis of whole genome sequence of Sarocladium strictum F4-1.</title>
        <authorList>
            <person name="Hu L."/>
            <person name="Jiang Y."/>
        </authorList>
    </citation>
    <scope>NUCLEOTIDE SEQUENCE</scope>
    <source>
        <strain evidence="4">F4-1</strain>
    </source>
</reference>
<dbReference type="PANTHER" id="PTHR18460:SF3">
    <property type="entry name" value="TELO2-INTERACTING PROTEIN 1 HOMOLOG"/>
    <property type="match status" value="1"/>
</dbReference>